<dbReference type="InterPro" id="IPR050250">
    <property type="entry name" value="Macrolide_Exporter_MacB"/>
</dbReference>
<keyword evidence="10" id="KW-1185">Reference proteome</keyword>
<dbReference type="RefSeq" id="WP_208844566.1">
    <property type="nucleotide sequence ID" value="NZ_CP072134.1"/>
</dbReference>
<reference evidence="9" key="1">
    <citation type="submission" date="2021-03" db="EMBL/GenBank/DDBJ databases">
        <title>Complete Genome of Pseudoalteromonas xiamenensis STKMTI.2, a new potential marine bacterium producing anti-Vibrio compounds.</title>
        <authorList>
            <person name="Handayani D.P."/>
            <person name="Isnansetyo A."/>
            <person name="Istiqomah I."/>
            <person name="Jumina J."/>
        </authorList>
    </citation>
    <scope>NUCLEOTIDE SEQUENCE</scope>
    <source>
        <strain evidence="9">STKMTI.2</strain>
        <plasmid evidence="9">unnamed4</plasmid>
    </source>
</reference>
<dbReference type="Proteomes" id="UP000664904">
    <property type="component" value="Plasmid unnamed4"/>
</dbReference>
<evidence type="ECO:0000256" key="5">
    <source>
        <dbReference type="ARBA" id="ARBA00023136"/>
    </source>
</evidence>
<evidence type="ECO:0000313" key="10">
    <source>
        <dbReference type="Proteomes" id="UP000664904"/>
    </source>
</evidence>
<feature type="transmembrane region" description="Helical" evidence="6">
    <location>
        <begin position="415"/>
        <end position="439"/>
    </location>
</feature>
<dbReference type="InterPro" id="IPR025857">
    <property type="entry name" value="MacB_PCD"/>
</dbReference>
<accession>A0A975DJD0</accession>
<dbReference type="GO" id="GO:0005886">
    <property type="term" value="C:plasma membrane"/>
    <property type="evidence" value="ECO:0007669"/>
    <property type="project" value="UniProtKB-SubCell"/>
</dbReference>
<evidence type="ECO:0000259" key="7">
    <source>
        <dbReference type="Pfam" id="PF02687"/>
    </source>
</evidence>
<evidence type="ECO:0000256" key="3">
    <source>
        <dbReference type="ARBA" id="ARBA00022692"/>
    </source>
</evidence>
<keyword evidence="5 6" id="KW-0472">Membrane</keyword>
<dbReference type="PANTHER" id="PTHR30572:SF18">
    <property type="entry name" value="ABC-TYPE MACROLIDE FAMILY EXPORT SYSTEM PERMEASE COMPONENT 2"/>
    <property type="match status" value="1"/>
</dbReference>
<keyword evidence="2" id="KW-1003">Cell membrane</keyword>
<keyword evidence="9" id="KW-0614">Plasmid</keyword>
<name>A0A975DJD0_9GAMM</name>
<evidence type="ECO:0000256" key="1">
    <source>
        <dbReference type="ARBA" id="ARBA00004651"/>
    </source>
</evidence>
<keyword evidence="3 6" id="KW-0812">Transmembrane</keyword>
<dbReference type="InterPro" id="IPR003838">
    <property type="entry name" value="ABC3_permease_C"/>
</dbReference>
<evidence type="ECO:0000256" key="2">
    <source>
        <dbReference type="ARBA" id="ARBA00022475"/>
    </source>
</evidence>
<dbReference type="EMBL" id="CP072134">
    <property type="protein sequence ID" value="QTH72946.1"/>
    <property type="molecule type" value="Genomic_DNA"/>
</dbReference>
<dbReference type="AlphaFoldDB" id="A0A975DJD0"/>
<keyword evidence="4 6" id="KW-1133">Transmembrane helix</keyword>
<evidence type="ECO:0000256" key="4">
    <source>
        <dbReference type="ARBA" id="ARBA00022989"/>
    </source>
</evidence>
<organism evidence="9 10">
    <name type="scientific">Pseudoalteromonas xiamenensis</name>
    <dbReference type="NCBI Taxonomy" id="882626"/>
    <lineage>
        <taxon>Bacteria</taxon>
        <taxon>Pseudomonadati</taxon>
        <taxon>Pseudomonadota</taxon>
        <taxon>Gammaproteobacteria</taxon>
        <taxon>Alteromonadales</taxon>
        <taxon>Pseudoalteromonadaceae</taxon>
        <taxon>Pseudoalteromonas</taxon>
    </lineage>
</organism>
<sequence length="683" mass="76129">MIANYAKTAWRTLSRYKQHSMLNVVGLAIGLAATLLVAQYARYELSYDKQQPDVERVFRVESDFSALGVGSVPSANYELAKAFQALPQVEDVFSLTPVKDVDESWMYVTRGENQFKLDKLFLSYANIRQFIALDVISGDLERTLSTPRHLALSQSEAYRLFGSELVVGETLSNQAGLFTVGAVFKDLPETSHFAFNSLLFMDNLALDSDSSLDYVYVKVHFPFDKSALEAQLFSRYAFGEDKKYLKLQLMPLKDLYFSGQSPYEMKPGGSLLAIQICLSLCFILLVVAIVNFINLSVAQGALRAKEIGVRKALGATRGQLFWQFMMETSVITLVAMCLGYALVELSLPLFNSLVDRQIEIFWHLDILAVLIAMTVMVTLLAGSYPAWYLSAQNTKAILQGESVQGRSAIRLRKGLLIIQSSFAIGLVIAAMVLPAQLAYLQAQPTGYEKEQKLVLQSMPNGTVFTQTPSALVEQLAKFEGVRHVGIIDSLMTEGFMYSLQFTFADGVESAQSFPGVGTGFGAVETLGLNLLAGRDFDKSFASDWFHRDESGRHVSILITRSLAKTAGYDIPELAINKTIKALGINMHIVGVVEDVQLGQTREAHTQVVFLCGFSMTFSKNLILTVVPGEHHELFEQIRALVAAELNIYEFPTYSGWMKNMRIRSPQILDWPISCKFFQYWQFS</sequence>
<dbReference type="GO" id="GO:0022857">
    <property type="term" value="F:transmembrane transporter activity"/>
    <property type="evidence" value="ECO:0007669"/>
    <property type="project" value="TreeGrafter"/>
</dbReference>
<feature type="transmembrane region" description="Helical" evidence="6">
    <location>
        <begin position="320"/>
        <end position="342"/>
    </location>
</feature>
<evidence type="ECO:0000313" key="9">
    <source>
        <dbReference type="EMBL" id="QTH72946.1"/>
    </source>
</evidence>
<dbReference type="Pfam" id="PF02687">
    <property type="entry name" value="FtsX"/>
    <property type="match status" value="1"/>
</dbReference>
<evidence type="ECO:0000259" key="8">
    <source>
        <dbReference type="Pfam" id="PF12704"/>
    </source>
</evidence>
<dbReference type="KEGG" id="pxi:J5O05_17435"/>
<proteinExistence type="predicted"/>
<feature type="transmembrane region" description="Helical" evidence="6">
    <location>
        <begin position="21"/>
        <end position="41"/>
    </location>
</feature>
<dbReference type="Pfam" id="PF12704">
    <property type="entry name" value="MacB_PCD"/>
    <property type="match status" value="1"/>
</dbReference>
<geneLocation type="plasmid" evidence="9 10">
    <name>unnamed4</name>
</geneLocation>
<feature type="transmembrane region" description="Helical" evidence="6">
    <location>
        <begin position="271"/>
        <end position="293"/>
    </location>
</feature>
<feature type="domain" description="ABC3 transporter permease C-terminal" evidence="7">
    <location>
        <begin position="280"/>
        <end position="392"/>
    </location>
</feature>
<comment type="subcellular location">
    <subcellularLocation>
        <location evidence="1">Cell membrane</location>
        <topology evidence="1">Multi-pass membrane protein</topology>
    </subcellularLocation>
</comment>
<dbReference type="PANTHER" id="PTHR30572">
    <property type="entry name" value="MEMBRANE COMPONENT OF TRANSPORTER-RELATED"/>
    <property type="match status" value="1"/>
</dbReference>
<evidence type="ECO:0000256" key="6">
    <source>
        <dbReference type="SAM" id="Phobius"/>
    </source>
</evidence>
<feature type="transmembrane region" description="Helical" evidence="6">
    <location>
        <begin position="362"/>
        <end position="389"/>
    </location>
</feature>
<gene>
    <name evidence="9" type="ORF">J5O05_17435</name>
</gene>
<feature type="domain" description="MacB-like periplasmic core" evidence="8">
    <location>
        <begin position="20"/>
        <end position="232"/>
    </location>
</feature>
<protein>
    <submittedName>
        <fullName evidence="9">ABC transporter permease</fullName>
    </submittedName>
</protein>